<reference evidence="3 4" key="1">
    <citation type="submission" date="2024-09" db="EMBL/GenBank/DDBJ databases">
        <authorList>
            <person name="Sun Q."/>
            <person name="Mori K."/>
        </authorList>
    </citation>
    <scope>NUCLEOTIDE SEQUENCE [LARGE SCALE GENOMIC DNA]</scope>
    <source>
        <strain evidence="3 4">ATCC 51285</strain>
    </source>
</reference>
<evidence type="ECO:0000313" key="3">
    <source>
        <dbReference type="EMBL" id="MFB9885623.1"/>
    </source>
</evidence>
<protein>
    <submittedName>
        <fullName evidence="3">DnaA regulatory inactivator Hda</fullName>
    </submittedName>
</protein>
<comment type="caution">
    <text evidence="3">The sequence shown here is derived from an EMBL/GenBank/DDBJ whole genome shotgun (WGS) entry which is preliminary data.</text>
</comment>
<evidence type="ECO:0000259" key="2">
    <source>
        <dbReference type="Pfam" id="PF22688"/>
    </source>
</evidence>
<dbReference type="InterPro" id="IPR055199">
    <property type="entry name" value="Hda_lid"/>
</dbReference>
<evidence type="ECO:0000259" key="1">
    <source>
        <dbReference type="Pfam" id="PF00308"/>
    </source>
</evidence>
<accession>A0ABV5Z8M4</accession>
<dbReference type="RefSeq" id="WP_027313710.1">
    <property type="nucleotide sequence ID" value="NZ_JAUESS010000005.1"/>
</dbReference>
<dbReference type="Proteomes" id="UP001589628">
    <property type="component" value="Unassembled WGS sequence"/>
</dbReference>
<dbReference type="Pfam" id="PF22688">
    <property type="entry name" value="Hda_lid"/>
    <property type="match status" value="1"/>
</dbReference>
<dbReference type="Pfam" id="PF00308">
    <property type="entry name" value="Bac_DnaA"/>
    <property type="match status" value="1"/>
</dbReference>
<dbReference type="PANTHER" id="PTHR30050">
    <property type="entry name" value="CHROMOSOMAL REPLICATION INITIATOR PROTEIN DNAA"/>
    <property type="match status" value="1"/>
</dbReference>
<keyword evidence="4" id="KW-1185">Reference proteome</keyword>
<dbReference type="NCBIfam" id="TIGR03420">
    <property type="entry name" value="DnaA_homol_Hda"/>
    <property type="match status" value="1"/>
</dbReference>
<feature type="domain" description="Hda lid" evidence="2">
    <location>
        <begin position="168"/>
        <end position="232"/>
    </location>
</feature>
<sequence length="234" mass="25870">MVAKGPVQLPLWLQLREDATLENFVDQGNELAVASVRGLWQPQAEQFLYLWGSTGAGVSHLLQAACHLAGKAGRAAVYLPMAELADYPVALLENLDQLDLVCLDDIQVIATNPAWQEGVFHLFNRLREQQKPLLVGASMPPRQLPLSLADLQSRLSWGMVLQLQQLDDNGRLQALKLHAHARGMDLPDEVARFILSRAPRGSRALLAVLEKLDDASFAAKRKLTIPFVKTTLGW</sequence>
<proteinExistence type="predicted"/>
<evidence type="ECO:0000313" key="4">
    <source>
        <dbReference type="Proteomes" id="UP001589628"/>
    </source>
</evidence>
<feature type="domain" description="Chromosomal replication initiator protein DnaA ATPAse" evidence="1">
    <location>
        <begin position="16"/>
        <end position="161"/>
    </location>
</feature>
<gene>
    <name evidence="3" type="primary">hda</name>
    <name evidence="3" type="ORF">ACFFLH_04285</name>
</gene>
<name>A0ABV5Z8M4_9GAMM</name>
<dbReference type="EMBL" id="JBHLZN010000001">
    <property type="protein sequence ID" value="MFB9885623.1"/>
    <property type="molecule type" value="Genomic_DNA"/>
</dbReference>
<dbReference type="InterPro" id="IPR027417">
    <property type="entry name" value="P-loop_NTPase"/>
</dbReference>
<dbReference type="PANTHER" id="PTHR30050:SF5">
    <property type="entry name" value="DNAA REGULATORY INACTIVATOR HDA"/>
    <property type="match status" value="1"/>
</dbReference>
<dbReference type="InterPro" id="IPR013317">
    <property type="entry name" value="DnaA_dom"/>
</dbReference>
<dbReference type="Gene3D" id="3.40.50.300">
    <property type="entry name" value="P-loop containing nucleotide triphosphate hydrolases"/>
    <property type="match status" value="1"/>
</dbReference>
<dbReference type="InterPro" id="IPR017788">
    <property type="entry name" value="Hda"/>
</dbReference>
<dbReference type="Gene3D" id="1.10.8.60">
    <property type="match status" value="1"/>
</dbReference>
<dbReference type="SUPFAM" id="SSF52540">
    <property type="entry name" value="P-loop containing nucleoside triphosphate hydrolases"/>
    <property type="match status" value="1"/>
</dbReference>
<organism evidence="3 4">
    <name type="scientific">Balneatrix alpica</name>
    <dbReference type="NCBI Taxonomy" id="75684"/>
    <lineage>
        <taxon>Bacteria</taxon>
        <taxon>Pseudomonadati</taxon>
        <taxon>Pseudomonadota</taxon>
        <taxon>Gammaproteobacteria</taxon>
        <taxon>Oceanospirillales</taxon>
        <taxon>Balneatrichaceae</taxon>
        <taxon>Balneatrix</taxon>
    </lineage>
</organism>